<dbReference type="InterPro" id="IPR046338">
    <property type="entry name" value="GAIN_dom_sf"/>
</dbReference>
<dbReference type="SMART" id="SM00303">
    <property type="entry name" value="GPS"/>
    <property type="match status" value="1"/>
</dbReference>
<feature type="transmembrane region" description="Helical" evidence="9">
    <location>
        <begin position="1247"/>
        <end position="1269"/>
    </location>
</feature>
<dbReference type="InterPro" id="IPR000203">
    <property type="entry name" value="GPS"/>
</dbReference>
<feature type="transmembrane region" description="Helical" evidence="9">
    <location>
        <begin position="1181"/>
        <end position="1201"/>
    </location>
</feature>
<feature type="disulfide bond" evidence="7">
    <location>
        <begin position="300"/>
        <end position="343"/>
    </location>
</feature>
<dbReference type="PROSITE" id="PS00650">
    <property type="entry name" value="G_PROTEIN_RECEP_F2_2"/>
    <property type="match status" value="1"/>
</dbReference>
<dbReference type="CDD" id="cd00033">
    <property type="entry name" value="CCP"/>
    <property type="match status" value="1"/>
</dbReference>
<dbReference type="Pfam" id="PF00084">
    <property type="entry name" value="Sushi"/>
    <property type="match status" value="1"/>
</dbReference>
<feature type="transmembrane region" description="Helical" evidence="9">
    <location>
        <begin position="1364"/>
        <end position="1387"/>
    </location>
</feature>
<feature type="compositionally biased region" description="Polar residues" evidence="8">
    <location>
        <begin position="41"/>
        <end position="51"/>
    </location>
</feature>
<accession>A0A9Q0YL88</accession>
<evidence type="ECO:0000256" key="10">
    <source>
        <dbReference type="SAM" id="SignalP"/>
    </source>
</evidence>
<dbReference type="GO" id="GO:0007166">
    <property type="term" value="P:cell surface receptor signaling pathway"/>
    <property type="evidence" value="ECO:0007669"/>
    <property type="project" value="InterPro"/>
</dbReference>
<feature type="transmembrane region" description="Helical" evidence="9">
    <location>
        <begin position="1145"/>
        <end position="1169"/>
    </location>
</feature>
<feature type="signal peptide" evidence="10">
    <location>
        <begin position="1"/>
        <end position="23"/>
    </location>
</feature>
<evidence type="ECO:0000313" key="15">
    <source>
        <dbReference type="Proteomes" id="UP001152320"/>
    </source>
</evidence>
<evidence type="ECO:0000313" key="14">
    <source>
        <dbReference type="EMBL" id="KAJ8022694.1"/>
    </source>
</evidence>
<evidence type="ECO:0000256" key="8">
    <source>
        <dbReference type="SAM" id="MobiDB-lite"/>
    </source>
</evidence>
<evidence type="ECO:0000259" key="11">
    <source>
        <dbReference type="PROSITE" id="PS50221"/>
    </source>
</evidence>
<dbReference type="InterPro" id="IPR022343">
    <property type="entry name" value="GCR1-cAMP_receptor"/>
</dbReference>
<feature type="region of interest" description="Disordered" evidence="8">
    <location>
        <begin position="28"/>
        <end position="51"/>
    </location>
</feature>
<comment type="caution">
    <text evidence="14">The sequence shown here is derived from an EMBL/GenBank/DDBJ whole genome shotgun (WGS) entry which is preliminary data.</text>
</comment>
<keyword evidence="3 10" id="KW-0732">Signal</keyword>
<evidence type="ECO:0000256" key="1">
    <source>
        <dbReference type="ARBA" id="ARBA00004141"/>
    </source>
</evidence>
<keyword evidence="4 9" id="KW-1133">Transmembrane helix</keyword>
<keyword evidence="15" id="KW-1185">Reference proteome</keyword>
<dbReference type="OrthoDB" id="10037534at2759"/>
<dbReference type="PROSITE" id="PS50261">
    <property type="entry name" value="G_PROTEIN_RECEP_F2_4"/>
    <property type="match status" value="1"/>
</dbReference>
<dbReference type="InterPro" id="IPR017981">
    <property type="entry name" value="GPCR_2-like_7TM"/>
</dbReference>
<feature type="compositionally biased region" description="Low complexity" evidence="8">
    <location>
        <begin position="28"/>
        <end position="40"/>
    </location>
</feature>
<feature type="chain" id="PRO_5040305934" evidence="10">
    <location>
        <begin position="24"/>
        <end position="1436"/>
    </location>
</feature>
<dbReference type="PROSITE" id="PS50923">
    <property type="entry name" value="SUSHI"/>
    <property type="match status" value="1"/>
</dbReference>
<evidence type="ECO:0000256" key="2">
    <source>
        <dbReference type="ARBA" id="ARBA00022692"/>
    </source>
</evidence>
<dbReference type="Gene3D" id="1.20.1070.10">
    <property type="entry name" value="Rhodopsin 7-helix transmembrane proteins"/>
    <property type="match status" value="1"/>
</dbReference>
<keyword evidence="7" id="KW-0768">Sushi</keyword>
<dbReference type="Pfam" id="PF01825">
    <property type="entry name" value="GPS"/>
    <property type="match status" value="1"/>
</dbReference>
<reference evidence="14" key="1">
    <citation type="submission" date="2021-10" db="EMBL/GenBank/DDBJ databases">
        <title>Tropical sea cucumber genome reveals ecological adaptation and Cuvierian tubules defense mechanism.</title>
        <authorList>
            <person name="Chen T."/>
        </authorList>
    </citation>
    <scope>NUCLEOTIDE SEQUENCE</scope>
    <source>
        <strain evidence="14">Nanhai2018</strain>
        <tissue evidence="14">Muscle</tissue>
    </source>
</reference>
<dbReference type="InterPro" id="IPR000832">
    <property type="entry name" value="GPCR_2_secretin-like"/>
</dbReference>
<dbReference type="EMBL" id="JAIZAY010000020">
    <property type="protein sequence ID" value="KAJ8022694.1"/>
    <property type="molecule type" value="Genomic_DNA"/>
</dbReference>
<keyword evidence="14" id="KW-0675">Receptor</keyword>
<keyword evidence="6 7" id="KW-1015">Disulfide bond</keyword>
<evidence type="ECO:0000256" key="5">
    <source>
        <dbReference type="ARBA" id="ARBA00023136"/>
    </source>
</evidence>
<dbReference type="GO" id="GO:0004930">
    <property type="term" value="F:G protein-coupled receptor activity"/>
    <property type="evidence" value="ECO:0007669"/>
    <property type="project" value="InterPro"/>
</dbReference>
<evidence type="ECO:0000256" key="4">
    <source>
        <dbReference type="ARBA" id="ARBA00022989"/>
    </source>
</evidence>
<dbReference type="Gene3D" id="2.10.70.10">
    <property type="entry name" value="Complement Module, domain 1"/>
    <property type="match status" value="1"/>
</dbReference>
<evidence type="ECO:0000259" key="13">
    <source>
        <dbReference type="PROSITE" id="PS50923"/>
    </source>
</evidence>
<evidence type="ECO:0000256" key="7">
    <source>
        <dbReference type="PROSITE-ProRule" id="PRU00302"/>
    </source>
</evidence>
<dbReference type="InterPro" id="IPR017983">
    <property type="entry name" value="GPCR_2_secretin-like_CS"/>
</dbReference>
<dbReference type="Proteomes" id="UP001152320">
    <property type="component" value="Chromosome 20"/>
</dbReference>
<keyword evidence="5 9" id="KW-0472">Membrane</keyword>
<evidence type="ECO:0000256" key="3">
    <source>
        <dbReference type="ARBA" id="ARBA00022729"/>
    </source>
</evidence>
<dbReference type="GO" id="GO:0016020">
    <property type="term" value="C:membrane"/>
    <property type="evidence" value="ECO:0007669"/>
    <property type="project" value="UniProtKB-SubCell"/>
</dbReference>
<dbReference type="Gene3D" id="2.60.220.50">
    <property type="match status" value="1"/>
</dbReference>
<dbReference type="CDD" id="cd15040">
    <property type="entry name" value="7tmB2_Adhesion"/>
    <property type="match status" value="1"/>
</dbReference>
<evidence type="ECO:0000256" key="9">
    <source>
        <dbReference type="SAM" id="Phobius"/>
    </source>
</evidence>
<proteinExistence type="predicted"/>
<dbReference type="PANTHER" id="PTHR47767">
    <property type="entry name" value="ADHESION G PROTEIN-COUPLED RECEPTOR G7"/>
    <property type="match status" value="1"/>
</dbReference>
<feature type="domain" description="GAIN-B" evidence="11">
    <location>
        <begin position="962"/>
        <end position="1138"/>
    </location>
</feature>
<protein>
    <submittedName>
        <fullName evidence="14">Adhesion G-protein coupled receptor G4</fullName>
    </submittedName>
</protein>
<evidence type="ECO:0000259" key="12">
    <source>
        <dbReference type="PROSITE" id="PS50261"/>
    </source>
</evidence>
<feature type="transmembrane region" description="Helical" evidence="9">
    <location>
        <begin position="1289"/>
        <end position="1315"/>
    </location>
</feature>
<dbReference type="PANTHER" id="PTHR47767:SF1">
    <property type="entry name" value="ADHESION G PROTEIN-COUPLED RECEPTOR G7"/>
    <property type="match status" value="1"/>
</dbReference>
<feature type="transmembrane region" description="Helical" evidence="9">
    <location>
        <begin position="1336"/>
        <end position="1358"/>
    </location>
</feature>
<name>A0A9Q0YL88_HOLLE</name>
<dbReference type="SUPFAM" id="SSF57535">
    <property type="entry name" value="Complement control module/SCR domain"/>
    <property type="match status" value="1"/>
</dbReference>
<dbReference type="Pfam" id="PF00002">
    <property type="entry name" value="7tm_2"/>
    <property type="match status" value="1"/>
</dbReference>
<dbReference type="InterPro" id="IPR000436">
    <property type="entry name" value="Sushi_SCR_CCP_dom"/>
</dbReference>
<dbReference type="InterPro" id="IPR035976">
    <property type="entry name" value="Sushi/SCR/CCP_sf"/>
</dbReference>
<feature type="domain" description="Sushi" evidence="13">
    <location>
        <begin position="298"/>
        <end position="359"/>
    </location>
</feature>
<comment type="subcellular location">
    <subcellularLocation>
        <location evidence="1">Membrane</location>
        <topology evidence="1">Multi-pass membrane protein</topology>
    </subcellularLocation>
</comment>
<dbReference type="PRINTS" id="PR02001">
    <property type="entry name" value="GCR1CAMPR"/>
</dbReference>
<evidence type="ECO:0000256" key="6">
    <source>
        <dbReference type="ARBA" id="ARBA00023157"/>
    </source>
</evidence>
<dbReference type="InterPro" id="IPR053066">
    <property type="entry name" value="ADGR_G7"/>
</dbReference>
<dbReference type="InterPro" id="IPR057244">
    <property type="entry name" value="GAIN_B"/>
</dbReference>
<feature type="transmembrane region" description="Helical" evidence="9">
    <location>
        <begin position="1213"/>
        <end position="1235"/>
    </location>
</feature>
<sequence length="1436" mass="162072">MKFKVNILTILLPFLFLCCYGQGKTTTHDNTPATATTTNHQESTNMESTTKSTTEIVTSMFTLMPTTSTEDVTTMIQTTDLTSASTKNQESTNMETIMESSTEIVTSMFTLMPTTFTEDVTTMIQTTDFTSASTTDQKSTSMESTMESTTEIVTSMFTLMPTTSTEDVTTMIQTTDLTSAFTTDQESTNMGSTMEKTTEIVTSMFTLMPTTSTEDVTTMIQTTDLTSAFTTDQKSTNIESTTESTTEIVTSMFTLMPTTSTEDVTTMVQTTDFTSAFTTDITTKDEKTLTSATTTEQFTCTRPSPVAAPLYLQPDKDSYTAWEVVTYSCSRGFHLNGPEKSNCESQDFWNPSVVPVCISEFSRRFLLPHLAAWTQPVRYYIGYMDTDLSNVSVVRVLSTTGEIFEDFYGGISNSFDYSYPGYEYELSHRPSFEIQTTDEIHLYTLPSIYEDQILCHPIDSLSTDYILVTSRKSNYSSFLITATEEDTEVSIFLPYDFEQDETVYNFNKALRMTLYELQTVAVNVSFVSTAPYVKATKPVSIMVEHRTKNGNPYGDCSSSFYLPPVKHWGVHHSIPISDNCDVFWLTMTAAYDNTEVELAGYHPSGVYIRTYHMNAWQVISIRESIGRVIEIYSTKPIIVLLEEFLTIDDICHTIVVASTDKALDRGIPIFISNFHYPQGYVRVWVSNDDDSNLLVDDQLYPWTRLVNESFIYKTNLEPGYHVIRSSNERSRLLVSIGGTFYATHDMYTEIQKMCPFDRIFFSGVKLTFRATSPGNSSFSLEKCPDSSSNADQNLASRTCSDKGWEEPILVECFTSSEDVSQEIEKLSNTTVTEENVEEVAQDIALVTTQTEELTSSDIDNVADSLDSIASTGSSSPEVTDSVVGTVNNVMQVDETTLEESGESITVVSSLEQQVSNVQQNPDNFTEVEDSVGVKAVKVDKNITRALTFLTLKPVEESDEQTQTNSLSEETTQLLNNENEIRLDNTTASLYLPPKIFEIATEADPNIQNVPISFFIYKDARLFQPTLNNDEKYPNYEIREEIASQVIAANLEMENVTIRNLSSKDSVVTRFETFTLTEEHEFVLERRCVFWDVAEETSTAFWSSEGCSMETNSSIYIETVCYCSHLTSFAVLFRIQKGPLDKALTLITWIGSLLSIVGLVFCILTTLIFKNLRRKQSSKIHINLYMSLIGFYLTFLLGEVAIGNSKYCRIAATAIHFFCLTTVAWTCAESVNMYYMFVKYRRTNISNFLPISLLLAYGLPLIPSLIVFFIDQYEYQLDDYCFLHPGYSLTFGMLLEILLMIIFNIVIYVLVVKSVLFRPMLSQKTAKDKRKEMVNRLQYTALFWILLGLSWTFGFLILIPNRKTQIFEILFCIFTSLQGVLLFLFVCLKNPEVKKALKKKESGKYVIKNSSSRSKSNLKSSQTDSFSTLAYRNAYKS</sequence>
<dbReference type="SMART" id="SM00032">
    <property type="entry name" value="CCP"/>
    <property type="match status" value="1"/>
</dbReference>
<comment type="caution">
    <text evidence="7">Lacks conserved residue(s) required for the propagation of feature annotation.</text>
</comment>
<feature type="domain" description="G-protein coupled receptors family 2 profile 2" evidence="12">
    <location>
        <begin position="1143"/>
        <end position="1389"/>
    </location>
</feature>
<dbReference type="PROSITE" id="PS50221">
    <property type="entry name" value="GAIN_B"/>
    <property type="match status" value="1"/>
</dbReference>
<dbReference type="SUPFAM" id="SSF81321">
    <property type="entry name" value="Family A G protein-coupled receptor-like"/>
    <property type="match status" value="1"/>
</dbReference>
<gene>
    <name evidence="14" type="ORF">HOLleu_37663</name>
</gene>
<organism evidence="14 15">
    <name type="scientific">Holothuria leucospilota</name>
    <name type="common">Black long sea cucumber</name>
    <name type="synonym">Mertensiothuria leucospilota</name>
    <dbReference type="NCBI Taxonomy" id="206669"/>
    <lineage>
        <taxon>Eukaryota</taxon>
        <taxon>Metazoa</taxon>
        <taxon>Echinodermata</taxon>
        <taxon>Eleutherozoa</taxon>
        <taxon>Echinozoa</taxon>
        <taxon>Holothuroidea</taxon>
        <taxon>Aspidochirotacea</taxon>
        <taxon>Aspidochirotida</taxon>
        <taxon>Holothuriidae</taxon>
        <taxon>Holothuria</taxon>
    </lineage>
</organism>
<keyword evidence="2 9" id="KW-0812">Transmembrane</keyword>